<evidence type="ECO:0000313" key="2">
    <source>
        <dbReference type="Proteomes" id="UP000685013"/>
    </source>
</evidence>
<dbReference type="AlphaFoldDB" id="A0AAV6N9T8"/>
<accession>A0AAV6N9T8</accession>
<proteinExistence type="predicted"/>
<gene>
    <name evidence="1" type="ORF">SDJN03_11161</name>
</gene>
<sequence length="89" mass="9321">MLGSIDNLGHHKSPKGSAVAFGGCEVAYLIFVPAAPHSSTSTCRSRDGSSSLKFGGLVADRIRIGQPTAVQAKDSEILKIFNYCYGCGT</sequence>
<dbReference type="Proteomes" id="UP000685013">
    <property type="component" value="Chromosome 7"/>
</dbReference>
<organism evidence="1 2">
    <name type="scientific">Cucurbita argyrosperma subsp. sororia</name>
    <dbReference type="NCBI Taxonomy" id="37648"/>
    <lineage>
        <taxon>Eukaryota</taxon>
        <taxon>Viridiplantae</taxon>
        <taxon>Streptophyta</taxon>
        <taxon>Embryophyta</taxon>
        <taxon>Tracheophyta</taxon>
        <taxon>Spermatophyta</taxon>
        <taxon>Magnoliopsida</taxon>
        <taxon>eudicotyledons</taxon>
        <taxon>Gunneridae</taxon>
        <taxon>Pentapetalae</taxon>
        <taxon>rosids</taxon>
        <taxon>fabids</taxon>
        <taxon>Cucurbitales</taxon>
        <taxon>Cucurbitaceae</taxon>
        <taxon>Cucurbiteae</taxon>
        <taxon>Cucurbita</taxon>
    </lineage>
</organism>
<reference evidence="1 2" key="1">
    <citation type="journal article" date="2021" name="Hortic Res">
        <title>The domestication of Cucurbita argyrosperma as revealed by the genome of its wild relative.</title>
        <authorList>
            <person name="Barrera-Redondo J."/>
            <person name="Sanchez-de la Vega G."/>
            <person name="Aguirre-Liguori J.A."/>
            <person name="Castellanos-Morales G."/>
            <person name="Gutierrez-Guerrero Y.T."/>
            <person name="Aguirre-Dugua X."/>
            <person name="Aguirre-Planter E."/>
            <person name="Tenaillon M.I."/>
            <person name="Lira-Saade R."/>
            <person name="Eguiarte L.E."/>
        </authorList>
    </citation>
    <scope>NUCLEOTIDE SEQUENCE [LARGE SCALE GENOMIC DNA]</scope>
    <source>
        <strain evidence="1">JBR-2021</strain>
    </source>
</reference>
<evidence type="ECO:0000313" key="1">
    <source>
        <dbReference type="EMBL" id="KAG6594608.1"/>
    </source>
</evidence>
<comment type="caution">
    <text evidence="1">The sequence shown here is derived from an EMBL/GenBank/DDBJ whole genome shotgun (WGS) entry which is preliminary data.</text>
</comment>
<feature type="non-terminal residue" evidence="1">
    <location>
        <position position="1"/>
    </location>
</feature>
<protein>
    <submittedName>
        <fullName evidence="1">Uncharacterized protein</fullName>
    </submittedName>
</protein>
<dbReference type="EMBL" id="JAGKQH010000007">
    <property type="protein sequence ID" value="KAG6594608.1"/>
    <property type="molecule type" value="Genomic_DNA"/>
</dbReference>
<name>A0AAV6N9T8_9ROSI</name>
<keyword evidence="2" id="KW-1185">Reference proteome</keyword>